<dbReference type="Pfam" id="PF00226">
    <property type="entry name" value="DnaJ"/>
    <property type="match status" value="1"/>
</dbReference>
<dbReference type="Proteomes" id="UP000292702">
    <property type="component" value="Unassembled WGS sequence"/>
</dbReference>
<proteinExistence type="predicted"/>
<dbReference type="GO" id="GO:0016558">
    <property type="term" value="P:protein import into peroxisome matrix"/>
    <property type="evidence" value="ECO:0007669"/>
    <property type="project" value="TreeGrafter"/>
</dbReference>
<feature type="compositionally biased region" description="Low complexity" evidence="1">
    <location>
        <begin position="245"/>
        <end position="272"/>
    </location>
</feature>
<dbReference type="GO" id="GO:0005829">
    <property type="term" value="C:cytosol"/>
    <property type="evidence" value="ECO:0007669"/>
    <property type="project" value="TreeGrafter"/>
</dbReference>
<feature type="domain" description="J" evidence="2">
    <location>
        <begin position="106"/>
        <end position="172"/>
    </location>
</feature>
<dbReference type="OrthoDB" id="552049at2759"/>
<evidence type="ECO:0000313" key="3">
    <source>
        <dbReference type="EMBL" id="TCD62336.1"/>
    </source>
</evidence>
<dbReference type="STRING" id="92696.A0A4R0R795"/>
<dbReference type="EMBL" id="RWJN01000381">
    <property type="protein sequence ID" value="TCD62336.1"/>
    <property type="molecule type" value="Genomic_DNA"/>
</dbReference>
<dbReference type="CDD" id="cd06257">
    <property type="entry name" value="DnaJ"/>
    <property type="match status" value="1"/>
</dbReference>
<dbReference type="InterPro" id="IPR001623">
    <property type="entry name" value="DnaJ_domain"/>
</dbReference>
<sequence>MGSDVGSDNGFEIGSVGDDVGTSVGSLLGGGDVGRGSQLHVSSHRALLNLCPPKSSIVASILPIRHPKDPSHQFQDYRGWIASNTYLIDRAGRVEVNGVRIAGALRTYDLLGVPTDVSDVDLKKAYRKQAIKYHPDKNPSPDAEEKSKDISKAYQVLSDSDRNGAKMVDKEGGVSMEDAAGFFANVFGGDRFNDYIGEISLMKEMTSVATTTMTEEEKAEMEKEMNEAGVGGGVATPPSRPVSGAASADPASTPATETPPNSTNTNTNTAAPQPQHPTTNGSHLHVVSSPSPAPSSTTGSNSADVNRATSPKGKGKGASKLSPEQKKKLQDLEDERRKNMQARVETLRVKLVERLRPFVEAKHPVEKEDPETKAF</sequence>
<evidence type="ECO:0000256" key="1">
    <source>
        <dbReference type="SAM" id="MobiDB-lite"/>
    </source>
</evidence>
<dbReference type="AlphaFoldDB" id="A0A4R0R795"/>
<organism evidence="3 4">
    <name type="scientific">Steccherinum ochraceum</name>
    <dbReference type="NCBI Taxonomy" id="92696"/>
    <lineage>
        <taxon>Eukaryota</taxon>
        <taxon>Fungi</taxon>
        <taxon>Dikarya</taxon>
        <taxon>Basidiomycota</taxon>
        <taxon>Agaricomycotina</taxon>
        <taxon>Agaricomycetes</taxon>
        <taxon>Polyporales</taxon>
        <taxon>Steccherinaceae</taxon>
        <taxon>Steccherinum</taxon>
    </lineage>
</organism>
<dbReference type="SUPFAM" id="SSF46565">
    <property type="entry name" value="Chaperone J-domain"/>
    <property type="match status" value="1"/>
</dbReference>
<keyword evidence="4" id="KW-1185">Reference proteome</keyword>
<feature type="region of interest" description="Disordered" evidence="1">
    <location>
        <begin position="210"/>
        <end position="341"/>
    </location>
</feature>
<dbReference type="InterPro" id="IPR052814">
    <property type="entry name" value="Peroxisomal_DnaJ"/>
</dbReference>
<comment type="caution">
    <text evidence="3">The sequence shown here is derived from an EMBL/GenBank/DDBJ whole genome shotgun (WGS) entry which is preliminary data.</text>
</comment>
<dbReference type="PANTHER" id="PTHR45006">
    <property type="entry name" value="DNAJ-LIKE PROTEIN 1"/>
    <property type="match status" value="1"/>
</dbReference>
<dbReference type="PRINTS" id="PR00625">
    <property type="entry name" value="JDOMAIN"/>
</dbReference>
<evidence type="ECO:0000259" key="2">
    <source>
        <dbReference type="PROSITE" id="PS50076"/>
    </source>
</evidence>
<feature type="compositionally biased region" description="Basic and acidic residues" evidence="1">
    <location>
        <begin position="323"/>
        <end position="338"/>
    </location>
</feature>
<dbReference type="InterPro" id="IPR036869">
    <property type="entry name" value="J_dom_sf"/>
</dbReference>
<name>A0A4R0R795_9APHY</name>
<reference evidence="3 4" key="1">
    <citation type="submission" date="2018-11" db="EMBL/GenBank/DDBJ databases">
        <title>Genome assembly of Steccherinum ochraceum LE-BIN_3174, the white-rot fungus of the Steccherinaceae family (The Residual Polyporoid clade, Polyporales, Basidiomycota).</title>
        <authorList>
            <person name="Fedorova T.V."/>
            <person name="Glazunova O.A."/>
            <person name="Landesman E.O."/>
            <person name="Moiseenko K.V."/>
            <person name="Psurtseva N.V."/>
            <person name="Savinova O.S."/>
            <person name="Shakhova N.V."/>
            <person name="Tyazhelova T.V."/>
            <person name="Vasina D.V."/>
        </authorList>
    </citation>
    <scope>NUCLEOTIDE SEQUENCE [LARGE SCALE GENOMIC DNA]</scope>
    <source>
        <strain evidence="3 4">LE-BIN_3174</strain>
    </source>
</reference>
<dbReference type="PROSITE" id="PS50076">
    <property type="entry name" value="DNAJ_2"/>
    <property type="match status" value="1"/>
</dbReference>
<accession>A0A4R0R795</accession>
<feature type="compositionally biased region" description="Low complexity" evidence="1">
    <location>
        <begin position="281"/>
        <end position="303"/>
    </location>
</feature>
<dbReference type="PANTHER" id="PTHR45006:SF1">
    <property type="entry name" value="DNAJ-LIKE PROTEIN 1"/>
    <property type="match status" value="1"/>
</dbReference>
<evidence type="ECO:0000313" key="4">
    <source>
        <dbReference type="Proteomes" id="UP000292702"/>
    </source>
</evidence>
<protein>
    <recommendedName>
        <fullName evidence="2">J domain-containing protein</fullName>
    </recommendedName>
</protein>
<gene>
    <name evidence="3" type="ORF">EIP91_007055</name>
</gene>
<dbReference type="Gene3D" id="1.10.287.110">
    <property type="entry name" value="DnaJ domain"/>
    <property type="match status" value="1"/>
</dbReference>
<dbReference type="SMART" id="SM00271">
    <property type="entry name" value="DnaJ"/>
    <property type="match status" value="1"/>
</dbReference>